<reference evidence="2 3" key="1">
    <citation type="submission" date="2024-11" db="EMBL/GenBank/DDBJ databases">
        <title>A near-complete genome assembly of Cinchona calisaya.</title>
        <authorList>
            <person name="Lian D.C."/>
            <person name="Zhao X.W."/>
            <person name="Wei L."/>
        </authorList>
    </citation>
    <scope>NUCLEOTIDE SEQUENCE [LARGE SCALE GENOMIC DNA]</scope>
    <source>
        <tissue evidence="2">Nenye</tissue>
    </source>
</reference>
<keyword evidence="3" id="KW-1185">Reference proteome</keyword>
<proteinExistence type="predicted"/>
<gene>
    <name evidence="2" type="ORF">ACH5RR_039004</name>
</gene>
<dbReference type="Proteomes" id="UP001630127">
    <property type="component" value="Unassembled WGS sequence"/>
</dbReference>
<accession>A0ABD2XWX9</accession>
<evidence type="ECO:0000256" key="1">
    <source>
        <dbReference type="SAM" id="MobiDB-lite"/>
    </source>
</evidence>
<feature type="region of interest" description="Disordered" evidence="1">
    <location>
        <begin position="1"/>
        <end position="25"/>
    </location>
</feature>
<feature type="compositionally biased region" description="Basic and acidic residues" evidence="1">
    <location>
        <begin position="83"/>
        <end position="101"/>
    </location>
</feature>
<comment type="caution">
    <text evidence="2">The sequence shown here is derived from an EMBL/GenBank/DDBJ whole genome shotgun (WGS) entry which is preliminary data.</text>
</comment>
<feature type="compositionally biased region" description="Polar residues" evidence="1">
    <location>
        <begin position="71"/>
        <end position="82"/>
    </location>
</feature>
<dbReference type="AlphaFoldDB" id="A0ABD2XWX9"/>
<sequence>MAFVSSKNFDNTDAPASKGDDYDLTNPMLAKENLHRVIVKKARKAGELPRQASLIKYLQLGFQVDVRNSSGPPILRNASSNLRIERPPAEKGKSETDKVEAGHPSASDLVDLEKVEEEGEYGKEKTDNLAPEQEVGVLELLAAFDHQAL</sequence>
<dbReference type="EMBL" id="JBJUIK010000016">
    <property type="protein sequence ID" value="KAL3499911.1"/>
    <property type="molecule type" value="Genomic_DNA"/>
</dbReference>
<name>A0ABD2XWX9_9GENT</name>
<feature type="compositionally biased region" description="Polar residues" evidence="1">
    <location>
        <begin position="1"/>
        <end position="11"/>
    </location>
</feature>
<feature type="region of interest" description="Disordered" evidence="1">
    <location>
        <begin position="71"/>
        <end position="129"/>
    </location>
</feature>
<evidence type="ECO:0000313" key="3">
    <source>
        <dbReference type="Proteomes" id="UP001630127"/>
    </source>
</evidence>
<evidence type="ECO:0000313" key="2">
    <source>
        <dbReference type="EMBL" id="KAL3499911.1"/>
    </source>
</evidence>
<organism evidence="2 3">
    <name type="scientific">Cinchona calisaya</name>
    <dbReference type="NCBI Taxonomy" id="153742"/>
    <lineage>
        <taxon>Eukaryota</taxon>
        <taxon>Viridiplantae</taxon>
        <taxon>Streptophyta</taxon>
        <taxon>Embryophyta</taxon>
        <taxon>Tracheophyta</taxon>
        <taxon>Spermatophyta</taxon>
        <taxon>Magnoliopsida</taxon>
        <taxon>eudicotyledons</taxon>
        <taxon>Gunneridae</taxon>
        <taxon>Pentapetalae</taxon>
        <taxon>asterids</taxon>
        <taxon>lamiids</taxon>
        <taxon>Gentianales</taxon>
        <taxon>Rubiaceae</taxon>
        <taxon>Cinchonoideae</taxon>
        <taxon>Cinchoneae</taxon>
        <taxon>Cinchona</taxon>
    </lineage>
</organism>
<protein>
    <submittedName>
        <fullName evidence="2">Uncharacterized protein</fullName>
    </submittedName>
</protein>